<dbReference type="InParanoid" id="A0A4W3GDP0"/>
<feature type="domain" description="Lens epithelium-derived growth factor integrase-binding" evidence="3">
    <location>
        <begin position="29"/>
        <end position="125"/>
    </location>
</feature>
<reference evidence="5" key="1">
    <citation type="journal article" date="2006" name="Science">
        <title>Ancient noncoding elements conserved in the human genome.</title>
        <authorList>
            <person name="Venkatesh B."/>
            <person name="Kirkness E.F."/>
            <person name="Loh Y.H."/>
            <person name="Halpern A.L."/>
            <person name="Lee A.P."/>
            <person name="Johnson J."/>
            <person name="Dandona N."/>
            <person name="Viswanathan L.D."/>
            <person name="Tay A."/>
            <person name="Venter J.C."/>
            <person name="Strausberg R.L."/>
            <person name="Brenner S."/>
        </authorList>
    </citation>
    <scope>NUCLEOTIDE SEQUENCE [LARGE SCALE GENOMIC DNA]</scope>
</reference>
<dbReference type="SUPFAM" id="SSF140576">
    <property type="entry name" value="HIV integrase-binding domain"/>
    <property type="match status" value="1"/>
</dbReference>
<name>A0A4W3GDP0_CALMI</name>
<evidence type="ECO:0000259" key="3">
    <source>
        <dbReference type="Pfam" id="PF11467"/>
    </source>
</evidence>
<evidence type="ECO:0000313" key="5">
    <source>
        <dbReference type="Proteomes" id="UP000314986"/>
    </source>
</evidence>
<dbReference type="Pfam" id="PF11467">
    <property type="entry name" value="LEDGF"/>
    <property type="match status" value="1"/>
</dbReference>
<dbReference type="STRING" id="7868.ENSCMIP00000000952"/>
<dbReference type="Gene3D" id="1.20.930.10">
    <property type="entry name" value="Conserved domain common to transcription factors TFIIS, elongin A, CRSP70"/>
    <property type="match status" value="1"/>
</dbReference>
<dbReference type="InterPro" id="IPR021567">
    <property type="entry name" value="LEDGF_IBD"/>
</dbReference>
<reference evidence="4" key="4">
    <citation type="submission" date="2025-08" db="UniProtKB">
        <authorList>
            <consortium name="Ensembl"/>
        </authorList>
    </citation>
    <scope>IDENTIFICATION</scope>
</reference>
<dbReference type="GeneTree" id="ENSGT00940000153942"/>
<evidence type="ECO:0000256" key="1">
    <source>
        <dbReference type="SAM" id="Coils"/>
    </source>
</evidence>
<evidence type="ECO:0000313" key="4">
    <source>
        <dbReference type="Ensembl" id="ENSCMIP00000000952.1"/>
    </source>
</evidence>
<keyword evidence="5" id="KW-1185">Reference proteome</keyword>
<sequence>RAAKLEKQKKREEKLQVKKIEKKKEVSTEQKLQKLHTDIKHALKVDSPDIKKCVEALEDLRTLQVTTQLLQKHSDLVATLKKIRRYKASQEVMAKASEIYTHLKSMFVGGDYSANSTLKRLHSTEEKEHKTKEEEEEAAQNNVKEKQTTGVWLPTILNTSLVHFACPYLCQLGSVGSTPTTGSEQQQNYICIAPFTSE</sequence>
<evidence type="ECO:0000256" key="2">
    <source>
        <dbReference type="SAM" id="MobiDB-lite"/>
    </source>
</evidence>
<proteinExistence type="predicted"/>
<feature type="region of interest" description="Disordered" evidence="2">
    <location>
        <begin position="124"/>
        <end position="143"/>
    </location>
</feature>
<keyword evidence="1" id="KW-0175">Coiled coil</keyword>
<reference evidence="5" key="2">
    <citation type="journal article" date="2007" name="PLoS Biol.">
        <title>Survey sequencing and comparative analysis of the elephant shark (Callorhinchus milii) genome.</title>
        <authorList>
            <person name="Venkatesh B."/>
            <person name="Kirkness E.F."/>
            <person name="Loh Y.H."/>
            <person name="Halpern A.L."/>
            <person name="Lee A.P."/>
            <person name="Johnson J."/>
            <person name="Dandona N."/>
            <person name="Viswanathan L.D."/>
            <person name="Tay A."/>
            <person name="Venter J.C."/>
            <person name="Strausberg R.L."/>
            <person name="Brenner S."/>
        </authorList>
    </citation>
    <scope>NUCLEOTIDE SEQUENCE [LARGE SCALE GENOMIC DNA]</scope>
</reference>
<dbReference type="Ensembl" id="ENSCMIT00000001004.1">
    <property type="protein sequence ID" value="ENSCMIP00000000952.1"/>
    <property type="gene ID" value="ENSCMIG00000000645.1"/>
</dbReference>
<dbReference type="Proteomes" id="UP000314986">
    <property type="component" value="Unassembled WGS sequence"/>
</dbReference>
<feature type="compositionally biased region" description="Basic and acidic residues" evidence="2">
    <location>
        <begin position="124"/>
        <end position="133"/>
    </location>
</feature>
<accession>A0A4W3GDP0</accession>
<protein>
    <recommendedName>
        <fullName evidence="3">Lens epithelium-derived growth factor integrase-binding domain-containing protein</fullName>
    </recommendedName>
</protein>
<dbReference type="InterPro" id="IPR036218">
    <property type="entry name" value="HIVI-bd_sf"/>
</dbReference>
<reference evidence="4" key="5">
    <citation type="submission" date="2025-09" db="UniProtKB">
        <authorList>
            <consortium name="Ensembl"/>
        </authorList>
    </citation>
    <scope>IDENTIFICATION</scope>
</reference>
<dbReference type="AlphaFoldDB" id="A0A4W3GDP0"/>
<organism evidence="4 5">
    <name type="scientific">Callorhinchus milii</name>
    <name type="common">Ghost shark</name>
    <dbReference type="NCBI Taxonomy" id="7868"/>
    <lineage>
        <taxon>Eukaryota</taxon>
        <taxon>Metazoa</taxon>
        <taxon>Chordata</taxon>
        <taxon>Craniata</taxon>
        <taxon>Vertebrata</taxon>
        <taxon>Chondrichthyes</taxon>
        <taxon>Holocephali</taxon>
        <taxon>Chimaeriformes</taxon>
        <taxon>Callorhinchidae</taxon>
        <taxon>Callorhinchus</taxon>
    </lineage>
</organism>
<reference evidence="5" key="3">
    <citation type="journal article" date="2014" name="Nature">
        <title>Elephant shark genome provides unique insights into gnathostome evolution.</title>
        <authorList>
            <consortium name="International Elephant Shark Genome Sequencing Consortium"/>
            <person name="Venkatesh B."/>
            <person name="Lee A.P."/>
            <person name="Ravi V."/>
            <person name="Maurya A.K."/>
            <person name="Lian M.M."/>
            <person name="Swann J.B."/>
            <person name="Ohta Y."/>
            <person name="Flajnik M.F."/>
            <person name="Sutoh Y."/>
            <person name="Kasahara M."/>
            <person name="Hoon S."/>
            <person name="Gangu V."/>
            <person name="Roy S.W."/>
            <person name="Irimia M."/>
            <person name="Korzh V."/>
            <person name="Kondrychyn I."/>
            <person name="Lim Z.W."/>
            <person name="Tay B.H."/>
            <person name="Tohari S."/>
            <person name="Kong K.W."/>
            <person name="Ho S."/>
            <person name="Lorente-Galdos B."/>
            <person name="Quilez J."/>
            <person name="Marques-Bonet T."/>
            <person name="Raney B.J."/>
            <person name="Ingham P.W."/>
            <person name="Tay A."/>
            <person name="Hillier L.W."/>
            <person name="Minx P."/>
            <person name="Boehm T."/>
            <person name="Wilson R.K."/>
            <person name="Brenner S."/>
            <person name="Warren W.C."/>
        </authorList>
    </citation>
    <scope>NUCLEOTIDE SEQUENCE [LARGE SCALE GENOMIC DNA]</scope>
</reference>
<feature type="coiled-coil region" evidence="1">
    <location>
        <begin position="3"/>
        <end position="30"/>
    </location>
</feature>
<dbReference type="InterPro" id="IPR035441">
    <property type="entry name" value="TFIIS/LEDGF_dom_sf"/>
</dbReference>